<evidence type="ECO:0000313" key="3">
    <source>
        <dbReference type="Proteomes" id="UP000664859"/>
    </source>
</evidence>
<reference evidence="2" key="1">
    <citation type="submission" date="2021-02" db="EMBL/GenBank/DDBJ databases">
        <title>First Annotated Genome of the Yellow-green Alga Tribonema minus.</title>
        <authorList>
            <person name="Mahan K.M."/>
        </authorList>
    </citation>
    <scope>NUCLEOTIDE SEQUENCE</scope>
    <source>
        <strain evidence="2">UTEX B ZZ1240</strain>
    </source>
</reference>
<accession>A0A835YWF8</accession>
<comment type="caution">
    <text evidence="2">The sequence shown here is derived from an EMBL/GenBank/DDBJ whole genome shotgun (WGS) entry which is preliminary data.</text>
</comment>
<gene>
    <name evidence="2" type="ORF">JKP88DRAFT_166201</name>
</gene>
<keyword evidence="3" id="KW-1185">Reference proteome</keyword>
<evidence type="ECO:0000259" key="1">
    <source>
        <dbReference type="Pfam" id="PF01764"/>
    </source>
</evidence>
<name>A0A835YWF8_9STRA</name>
<protein>
    <recommendedName>
        <fullName evidence="1">Fungal lipase-type domain-containing protein</fullName>
    </recommendedName>
</protein>
<dbReference type="AlphaFoldDB" id="A0A835YWF8"/>
<dbReference type="InterPro" id="IPR051218">
    <property type="entry name" value="Sec_MonoDiacylglyc_Lipase"/>
</dbReference>
<organism evidence="2 3">
    <name type="scientific">Tribonema minus</name>
    <dbReference type="NCBI Taxonomy" id="303371"/>
    <lineage>
        <taxon>Eukaryota</taxon>
        <taxon>Sar</taxon>
        <taxon>Stramenopiles</taxon>
        <taxon>Ochrophyta</taxon>
        <taxon>PX clade</taxon>
        <taxon>Xanthophyceae</taxon>
        <taxon>Tribonematales</taxon>
        <taxon>Tribonemataceae</taxon>
        <taxon>Tribonema</taxon>
    </lineage>
</organism>
<evidence type="ECO:0000313" key="2">
    <source>
        <dbReference type="EMBL" id="KAG5180770.1"/>
    </source>
</evidence>
<dbReference type="Proteomes" id="UP000664859">
    <property type="component" value="Unassembled WGS sequence"/>
</dbReference>
<dbReference type="InterPro" id="IPR002921">
    <property type="entry name" value="Fungal_lipase-type"/>
</dbReference>
<dbReference type="Pfam" id="PF01764">
    <property type="entry name" value="Lipase_3"/>
    <property type="match status" value="1"/>
</dbReference>
<dbReference type="SUPFAM" id="SSF53474">
    <property type="entry name" value="alpha/beta-Hydrolases"/>
    <property type="match status" value="1"/>
</dbReference>
<feature type="domain" description="Fungal lipase-type" evidence="1">
    <location>
        <begin position="1"/>
        <end position="60"/>
    </location>
</feature>
<dbReference type="InterPro" id="IPR029058">
    <property type="entry name" value="AB_hydrolase_fold"/>
</dbReference>
<dbReference type="PANTHER" id="PTHR45856">
    <property type="entry name" value="ALPHA/BETA-HYDROLASES SUPERFAMILY PROTEIN"/>
    <property type="match status" value="1"/>
</dbReference>
<sequence>MACLAAYDIASNFALPDELSLYTFGAPRVGNAAFARRLDARVRQHFRVVNDGDLIAGLPQFLGTYRHAGCKVVTDSEKFGTFIVEPTIVENTFGIKASTLITVHPLREYRECLEACLGDEDLQEYMAKGYAMAHAVDSCQPLTPPRVLPDWLKERRKRSLQEP</sequence>
<dbReference type="PANTHER" id="PTHR45856:SF24">
    <property type="entry name" value="FUNGAL LIPASE-LIKE DOMAIN-CONTAINING PROTEIN"/>
    <property type="match status" value="1"/>
</dbReference>
<dbReference type="OrthoDB" id="194358at2759"/>
<dbReference type="GO" id="GO:0006629">
    <property type="term" value="P:lipid metabolic process"/>
    <property type="evidence" value="ECO:0007669"/>
    <property type="project" value="InterPro"/>
</dbReference>
<proteinExistence type="predicted"/>
<dbReference type="EMBL" id="JAFCMP010000357">
    <property type="protein sequence ID" value="KAG5180770.1"/>
    <property type="molecule type" value="Genomic_DNA"/>
</dbReference>
<dbReference type="Gene3D" id="3.40.50.1820">
    <property type="entry name" value="alpha/beta hydrolase"/>
    <property type="match status" value="1"/>
</dbReference>